<name>A0A0V8M488_9CHLR</name>
<dbReference type="InterPro" id="IPR023430">
    <property type="entry name" value="Pept_HybD-like_dom_sf"/>
</dbReference>
<dbReference type="CDD" id="cd06064">
    <property type="entry name" value="H2MP_F420-Reduc"/>
    <property type="match status" value="1"/>
</dbReference>
<evidence type="ECO:0000256" key="4">
    <source>
        <dbReference type="ARBA" id="ARBA00022801"/>
    </source>
</evidence>
<dbReference type="SUPFAM" id="SSF53163">
    <property type="entry name" value="HybD-like"/>
    <property type="match status" value="1"/>
</dbReference>
<dbReference type="NCBIfam" id="TIGR00072">
    <property type="entry name" value="hydrog_prot"/>
    <property type="match status" value="1"/>
</dbReference>
<dbReference type="Gene3D" id="3.40.50.1450">
    <property type="entry name" value="HybD-like"/>
    <property type="match status" value="1"/>
</dbReference>
<comment type="caution">
    <text evidence="5">The sequence shown here is derived from an EMBL/GenBank/DDBJ whole genome shotgun (WGS) entry which is preliminary data.</text>
</comment>
<proteinExistence type="inferred from homology"/>
<dbReference type="InterPro" id="IPR000671">
    <property type="entry name" value="Peptidase_A31"/>
</dbReference>
<comment type="similarity">
    <text evidence="1">Belongs to the peptidase A31 family.</text>
</comment>
<dbReference type="PATRIC" id="fig|61435.5.peg.206"/>
<dbReference type="Pfam" id="PF01750">
    <property type="entry name" value="HycI"/>
    <property type="match status" value="1"/>
</dbReference>
<evidence type="ECO:0000256" key="2">
    <source>
        <dbReference type="ARBA" id="ARBA00022670"/>
    </source>
</evidence>
<evidence type="ECO:0000256" key="3">
    <source>
        <dbReference type="ARBA" id="ARBA00022750"/>
    </source>
</evidence>
<dbReference type="PANTHER" id="PTHR30302">
    <property type="entry name" value="HYDROGENASE 1 MATURATION PROTEASE"/>
    <property type="match status" value="1"/>
</dbReference>
<dbReference type="PANTHER" id="PTHR30302:SF1">
    <property type="entry name" value="HYDROGENASE 2 MATURATION PROTEASE"/>
    <property type="match status" value="1"/>
</dbReference>
<sequence>MECLPEYCSRKVVVFGCGNILYGDDGFGPAVADYLNAHCRVPDFACVMDVGTAIRELLFNIIISEVKPKVIVLVDAMETGLGVGELGHLGVEQVSPEKINDFSLHLMPTLNMLEELHADGGVKIDVLAVKPECIPTEMTQGLTEKVEKAVAETAGYIADTYFSQPPL</sequence>
<dbReference type="RefSeq" id="WP_041341646.1">
    <property type="nucleotide sequence ID" value="NZ_DICU01000001.1"/>
</dbReference>
<dbReference type="InterPro" id="IPR004411">
    <property type="entry name" value="Pept_A31_F420-red_hyd_d"/>
</dbReference>
<reference evidence="5 6" key="1">
    <citation type="journal article" date="2015" name="Sci. Rep.">
        <title>A comparative genomics and reductive dehalogenase gene transcription study of two chloroethene-respiring bacteria, Dehalococcoides mccartyi strains MB and 11a.</title>
        <authorList>
            <person name="Low A."/>
            <person name="Shen Z."/>
            <person name="Cheng D."/>
            <person name="Rogers M.J."/>
            <person name="Lee P.K."/>
            <person name="He J."/>
        </authorList>
    </citation>
    <scope>NUCLEOTIDE SEQUENCE [LARGE SCALE GENOMIC DNA]</scope>
    <source>
        <strain evidence="5 6">MB</strain>
    </source>
</reference>
<dbReference type="EMBL" id="JGYD01000010">
    <property type="protein sequence ID" value="KSV18582.1"/>
    <property type="molecule type" value="Genomic_DNA"/>
</dbReference>
<keyword evidence="2 5" id="KW-0645">Protease</keyword>
<protein>
    <submittedName>
        <fullName evidence="5">Hydrogenase maturation protease</fullName>
    </submittedName>
</protein>
<dbReference type="PRINTS" id="PR00446">
    <property type="entry name" value="HYDRGNUPTAKE"/>
</dbReference>
<accession>A0A0V8M488</accession>
<dbReference type="GO" id="GO:0016485">
    <property type="term" value="P:protein processing"/>
    <property type="evidence" value="ECO:0007669"/>
    <property type="project" value="TreeGrafter"/>
</dbReference>
<evidence type="ECO:0000313" key="6">
    <source>
        <dbReference type="Proteomes" id="UP000053577"/>
    </source>
</evidence>
<dbReference type="OrthoDB" id="9794619at2"/>
<gene>
    <name evidence="5" type="ORF">DA01_01000</name>
</gene>
<dbReference type="GO" id="GO:0004190">
    <property type="term" value="F:aspartic-type endopeptidase activity"/>
    <property type="evidence" value="ECO:0007669"/>
    <property type="project" value="UniProtKB-KW"/>
</dbReference>
<dbReference type="GO" id="GO:0008047">
    <property type="term" value="F:enzyme activator activity"/>
    <property type="evidence" value="ECO:0007669"/>
    <property type="project" value="InterPro"/>
</dbReference>
<organism evidence="5 6">
    <name type="scientific">Dehalococcoides mccartyi</name>
    <dbReference type="NCBI Taxonomy" id="61435"/>
    <lineage>
        <taxon>Bacteria</taxon>
        <taxon>Bacillati</taxon>
        <taxon>Chloroflexota</taxon>
        <taxon>Dehalococcoidia</taxon>
        <taxon>Dehalococcoidales</taxon>
        <taxon>Dehalococcoidaceae</taxon>
        <taxon>Dehalococcoides</taxon>
    </lineage>
</organism>
<keyword evidence="4" id="KW-0378">Hydrolase</keyword>
<keyword evidence="3" id="KW-0064">Aspartyl protease</keyword>
<dbReference type="AlphaFoldDB" id="A0A0V8M488"/>
<evidence type="ECO:0000256" key="1">
    <source>
        <dbReference type="ARBA" id="ARBA00006814"/>
    </source>
</evidence>
<evidence type="ECO:0000313" key="5">
    <source>
        <dbReference type="EMBL" id="KSV18582.1"/>
    </source>
</evidence>
<dbReference type="Proteomes" id="UP000053577">
    <property type="component" value="Unassembled WGS sequence"/>
</dbReference>